<dbReference type="PROSITE" id="PS50297">
    <property type="entry name" value="ANK_REP_REGION"/>
    <property type="match status" value="3"/>
</dbReference>
<proteinExistence type="predicted"/>
<evidence type="ECO:0000256" key="2">
    <source>
        <dbReference type="ARBA" id="ARBA00023043"/>
    </source>
</evidence>
<dbReference type="SUPFAM" id="SSF48403">
    <property type="entry name" value="Ankyrin repeat"/>
    <property type="match status" value="1"/>
</dbReference>
<dbReference type="KEGG" id="vg:80514370"/>
<sequence>MSDIYYQLPPELWVKIINYSNEISLLVTDKTFFELIVLVDIDVDIVEYIIDNNNIYLARYVLWLKHRNHKIFDKLIVTNDLLNKQLITCCQTGNLKMVNFVVDLGANIKTDNYSIPVASLHGYLEIVKYLVNKSDNIRSHGDLAVRLACLKGHLEIVKYLISRGADIKSCNNCAIRLASEKGHFEIVKYLVSQGANIRADNNYAIRLASEKGHHKIVEYLISQDADI</sequence>
<accession>A0A0G2Y9Q3</accession>
<dbReference type="Proteomes" id="UP000240461">
    <property type="component" value="Segment"/>
</dbReference>
<keyword evidence="1" id="KW-0677">Repeat</keyword>
<name>A0A0G2Y9Q3_9VIRU</name>
<evidence type="ECO:0000256" key="1">
    <source>
        <dbReference type="ARBA" id="ARBA00022737"/>
    </source>
</evidence>
<dbReference type="SMART" id="SM00248">
    <property type="entry name" value="ANK"/>
    <property type="match status" value="6"/>
</dbReference>
<keyword evidence="4" id="KW-1185">Reference proteome</keyword>
<keyword evidence="2" id="KW-0040">ANK repeat</keyword>
<dbReference type="PANTHER" id="PTHR24126:SF14">
    <property type="entry name" value="ANK_REP_REGION DOMAIN-CONTAINING PROTEIN"/>
    <property type="match status" value="1"/>
</dbReference>
<dbReference type="EMBL" id="KM982402">
    <property type="protein sequence ID" value="AKI80572.1"/>
    <property type="molecule type" value="Genomic_DNA"/>
</dbReference>
<protein>
    <submittedName>
        <fullName evidence="3">Ankyrin repeat protein</fullName>
    </submittedName>
</protein>
<dbReference type="PANTHER" id="PTHR24126">
    <property type="entry name" value="ANKYRIN REPEAT, PH AND SEC7 DOMAIN CONTAINING PROTEIN SECG-RELATED"/>
    <property type="match status" value="1"/>
</dbReference>
<evidence type="ECO:0000313" key="3">
    <source>
        <dbReference type="EMBL" id="AKI80572.1"/>
    </source>
</evidence>
<reference evidence="3 4" key="1">
    <citation type="submission" date="2014-10" db="EMBL/GenBank/DDBJ databases">
        <title>Pan-genome analysis of Brazilian lineage A amoebal mimiviruses.</title>
        <authorList>
            <person name="Assis F.L."/>
            <person name="Abrahao J.S."/>
            <person name="Kroon E.G."/>
            <person name="Dornas F.P."/>
            <person name="Andrade K.R."/>
            <person name="Borato P.V.M."/>
            <person name="Pilotto M.R."/>
            <person name="Benamar S."/>
            <person name="LaScola B."/>
            <person name="Colson P."/>
        </authorList>
    </citation>
    <scope>NUCLEOTIDE SEQUENCE [LARGE SCALE GENOMIC DNA]</scope>
    <source>
        <strain evidence="3 4">Kroon</strain>
    </source>
</reference>
<evidence type="ECO:0000313" key="4">
    <source>
        <dbReference type="Proteomes" id="UP000240461"/>
    </source>
</evidence>
<dbReference type="Gene3D" id="1.25.40.20">
    <property type="entry name" value="Ankyrin repeat-containing domain"/>
    <property type="match status" value="2"/>
</dbReference>
<dbReference type="InterPro" id="IPR002110">
    <property type="entry name" value="Ankyrin_rpt"/>
</dbReference>
<dbReference type="PROSITE" id="PS50088">
    <property type="entry name" value="ANK_REPEAT"/>
    <property type="match status" value="3"/>
</dbReference>
<dbReference type="Pfam" id="PF12796">
    <property type="entry name" value="Ank_2"/>
    <property type="match status" value="1"/>
</dbReference>
<dbReference type="InterPro" id="IPR036770">
    <property type="entry name" value="Ankyrin_rpt-contain_sf"/>
</dbReference>
<organism evidence="3 4">
    <name type="scientific">Acanthamoeba polyphaga mimivirus Kroon</name>
    <dbReference type="NCBI Taxonomy" id="3069720"/>
    <lineage>
        <taxon>Viruses</taxon>
        <taxon>Varidnaviria</taxon>
        <taxon>Bamfordvirae</taxon>
        <taxon>Nucleocytoviricota</taxon>
        <taxon>Megaviricetes</taxon>
        <taxon>Imitervirales</taxon>
        <taxon>Mimiviridae</taxon>
        <taxon>Megamimivirinae</taxon>
        <taxon>Mimivirus</taxon>
        <taxon>Mimivirus lagoaense</taxon>
    </lineage>
</organism>